<dbReference type="EMBL" id="CP003348">
    <property type="protein sequence ID" value="AFL98973.1"/>
    <property type="molecule type" value="Genomic_DNA"/>
</dbReference>
<dbReference type="HOGENOM" id="CLU_220583_0_0_9"/>
<gene>
    <name evidence="1" type="ordered locus">Desde_0513</name>
</gene>
<dbReference type="KEGG" id="ddh:Desde_0513"/>
<dbReference type="AlphaFoldDB" id="I4A4T9"/>
<evidence type="ECO:0000313" key="2">
    <source>
        <dbReference type="Proteomes" id="UP000006053"/>
    </source>
</evidence>
<keyword evidence="2" id="KW-1185">Reference proteome</keyword>
<name>I4A4T9_DESDJ</name>
<reference evidence="1 2" key="2">
    <citation type="journal article" date="2015" name="J. Bacteriol.">
        <title>Genomic, proteomic, and biochemical analysis of the organohalide respiratory pathway in Desulfitobacterium dehalogenans.</title>
        <authorList>
            <person name="Kruse T."/>
            <person name="van de Pas B.A."/>
            <person name="Atteia A."/>
            <person name="Krab K."/>
            <person name="Hagen W.R."/>
            <person name="Goodwin L."/>
            <person name="Chain P."/>
            <person name="Boeren S."/>
            <person name="Maphosa F."/>
            <person name="Schraa G."/>
            <person name="de Vos W.M."/>
            <person name="van der Oost J."/>
            <person name="Smidt H."/>
            <person name="Stams A.J."/>
        </authorList>
    </citation>
    <scope>NUCLEOTIDE SEQUENCE [LARGE SCALE GENOMIC DNA]</scope>
    <source>
        <strain evidence="2">ATCC 51507 / DSM 9161 / JW/IU-DC1</strain>
    </source>
</reference>
<dbReference type="Proteomes" id="UP000006053">
    <property type="component" value="Chromosome"/>
</dbReference>
<proteinExistence type="predicted"/>
<organism evidence="1 2">
    <name type="scientific">Desulfitobacterium dehalogenans (strain ATCC 51507 / DSM 9161 / JW/IU-DC1)</name>
    <dbReference type="NCBI Taxonomy" id="756499"/>
    <lineage>
        <taxon>Bacteria</taxon>
        <taxon>Bacillati</taxon>
        <taxon>Bacillota</taxon>
        <taxon>Clostridia</taxon>
        <taxon>Eubacteriales</taxon>
        <taxon>Desulfitobacteriaceae</taxon>
        <taxon>Desulfitobacterium</taxon>
    </lineage>
</organism>
<evidence type="ECO:0000313" key="1">
    <source>
        <dbReference type="EMBL" id="AFL98973.1"/>
    </source>
</evidence>
<reference evidence="2" key="1">
    <citation type="submission" date="2012-06" db="EMBL/GenBank/DDBJ databases">
        <title>Complete sequence of Desulfitobacterium dehalogenans ATCC 51507.</title>
        <authorList>
            <person name="Lucas S."/>
            <person name="Han J."/>
            <person name="Lapidus A."/>
            <person name="Cheng J.-F."/>
            <person name="Goodwin L."/>
            <person name="Pitluck S."/>
            <person name="Peters L."/>
            <person name="Ovchinnikova G."/>
            <person name="Teshima H."/>
            <person name="Detter J.C."/>
            <person name="Han C."/>
            <person name="Tapia R."/>
            <person name="Land M."/>
            <person name="Hauser L."/>
            <person name="Kyrpides N."/>
            <person name="Ivanova N."/>
            <person name="Pagani I."/>
            <person name="Kruse T."/>
            <person name="de Vos W.M."/>
            <person name="Smidt H."/>
            <person name="Woyke T."/>
        </authorList>
    </citation>
    <scope>NUCLEOTIDE SEQUENCE [LARGE SCALE GENOMIC DNA]</scope>
    <source>
        <strain evidence="2">ATCC 51507 / DSM 9161 / JW/IU-DC1</strain>
    </source>
</reference>
<protein>
    <submittedName>
        <fullName evidence="1">Uncharacterized protein</fullName>
    </submittedName>
</protein>
<accession>I4A4T9</accession>
<sequence length="34" mass="3728">MHISEKAAEKLKEIIAAQDNPQDTQLRIAFGGFG</sequence>